<gene>
    <name evidence="2" type="ORF">L873DRAFT_812125</name>
</gene>
<feature type="region of interest" description="Disordered" evidence="1">
    <location>
        <begin position="1"/>
        <end position="51"/>
    </location>
</feature>
<organism evidence="2 3">
    <name type="scientific">Choiromyces venosus 120613-1</name>
    <dbReference type="NCBI Taxonomy" id="1336337"/>
    <lineage>
        <taxon>Eukaryota</taxon>
        <taxon>Fungi</taxon>
        <taxon>Dikarya</taxon>
        <taxon>Ascomycota</taxon>
        <taxon>Pezizomycotina</taxon>
        <taxon>Pezizomycetes</taxon>
        <taxon>Pezizales</taxon>
        <taxon>Tuberaceae</taxon>
        <taxon>Choiromyces</taxon>
    </lineage>
</organism>
<reference evidence="2 3" key="1">
    <citation type="journal article" date="2018" name="Nat. Ecol. Evol.">
        <title>Pezizomycetes genomes reveal the molecular basis of ectomycorrhizal truffle lifestyle.</title>
        <authorList>
            <person name="Murat C."/>
            <person name="Payen T."/>
            <person name="Noel B."/>
            <person name="Kuo A."/>
            <person name="Morin E."/>
            <person name="Chen J."/>
            <person name="Kohler A."/>
            <person name="Krizsan K."/>
            <person name="Balestrini R."/>
            <person name="Da Silva C."/>
            <person name="Montanini B."/>
            <person name="Hainaut M."/>
            <person name="Levati E."/>
            <person name="Barry K.W."/>
            <person name="Belfiori B."/>
            <person name="Cichocki N."/>
            <person name="Clum A."/>
            <person name="Dockter R.B."/>
            <person name="Fauchery L."/>
            <person name="Guy J."/>
            <person name="Iotti M."/>
            <person name="Le Tacon F."/>
            <person name="Lindquist E.A."/>
            <person name="Lipzen A."/>
            <person name="Malagnac F."/>
            <person name="Mello A."/>
            <person name="Molinier V."/>
            <person name="Miyauchi S."/>
            <person name="Poulain J."/>
            <person name="Riccioni C."/>
            <person name="Rubini A."/>
            <person name="Sitrit Y."/>
            <person name="Splivallo R."/>
            <person name="Traeger S."/>
            <person name="Wang M."/>
            <person name="Zifcakova L."/>
            <person name="Wipf D."/>
            <person name="Zambonelli A."/>
            <person name="Paolocci F."/>
            <person name="Nowrousian M."/>
            <person name="Ottonello S."/>
            <person name="Baldrian P."/>
            <person name="Spatafora J.W."/>
            <person name="Henrissat B."/>
            <person name="Nagy L.G."/>
            <person name="Aury J.M."/>
            <person name="Wincker P."/>
            <person name="Grigoriev I.V."/>
            <person name="Bonfante P."/>
            <person name="Martin F.M."/>
        </authorList>
    </citation>
    <scope>NUCLEOTIDE SEQUENCE [LARGE SCALE GENOMIC DNA]</scope>
    <source>
        <strain evidence="2 3">120613-1</strain>
    </source>
</reference>
<sequence length="124" mass="14345">MVVPQYQACETPIGPGRPSRAKVRTDYRTGVRPGQSPRNRRPSRPRQKTDGLDAWEHWLKDRGDVIRDLGGVIRGTWSQVHNHWSLQETIHHNCRDNWTIDRTLYFRARGGGEFAVFPVCLARN</sequence>
<evidence type="ECO:0000256" key="1">
    <source>
        <dbReference type="SAM" id="MobiDB-lite"/>
    </source>
</evidence>
<dbReference type="EMBL" id="ML120380">
    <property type="protein sequence ID" value="RPB00393.1"/>
    <property type="molecule type" value="Genomic_DNA"/>
</dbReference>
<evidence type="ECO:0000313" key="2">
    <source>
        <dbReference type="EMBL" id="RPB00393.1"/>
    </source>
</evidence>
<dbReference type="AlphaFoldDB" id="A0A3N4JQ51"/>
<keyword evidence="3" id="KW-1185">Reference proteome</keyword>
<name>A0A3N4JQ51_9PEZI</name>
<dbReference type="Proteomes" id="UP000276215">
    <property type="component" value="Unassembled WGS sequence"/>
</dbReference>
<evidence type="ECO:0000313" key="3">
    <source>
        <dbReference type="Proteomes" id="UP000276215"/>
    </source>
</evidence>
<protein>
    <submittedName>
        <fullName evidence="2">Uncharacterized protein</fullName>
    </submittedName>
</protein>
<accession>A0A3N4JQ51</accession>
<proteinExistence type="predicted"/>